<dbReference type="RefSeq" id="WP_069834738.1">
    <property type="nucleotide sequence ID" value="NZ_MDGQ01000004.1"/>
</dbReference>
<sequence length="411" mass="47361">MKAKLLHQTRCILLLCFFIVCACGKRDNIERENSDLENASITIVDGGIKKFSLDNEADFLNFQGLKSSKIDGKEYLVFYGRHAHAIYMYDYQTSSLFRKISLKKVGPNAIQGGHEFFFHTMDSIFIKTSRGVRLVNSQAEILTKRTAGSRQKNGITVISSDVPILHFDNVSKFENGRIDMTMTLFNRTGEDYERVMFDFESNQGVDEFIQTKMLINNFDEVTEIKKERRKRGEFASEIPIHFVSNDQHLYGTTPLSDSLYVFKRDGELIRTVYAGVPEVQAAAYSAYSSLLIQDKIKDGFNYFENPRQPPYHENTLISPDGKFIYRVFYHGAKPKFTEESERAVPNVFKATLILVDLDTYKLTYTDLPVDEIELKLRSSTSSFVSDEGIHFRVLDQENEDEVQFRLFKINR</sequence>
<dbReference type="STRING" id="1563681.BFP71_06790"/>
<dbReference type="OrthoDB" id="978615at2"/>
<gene>
    <name evidence="2" type="ORF">BFP71_06790</name>
</gene>
<evidence type="ECO:0000256" key="1">
    <source>
        <dbReference type="SAM" id="SignalP"/>
    </source>
</evidence>
<dbReference type="InterPro" id="IPR025316">
    <property type="entry name" value="DUF4221"/>
</dbReference>
<name>A0A1E5T366_9BACT</name>
<evidence type="ECO:0008006" key="4">
    <source>
        <dbReference type="Google" id="ProtNLM"/>
    </source>
</evidence>
<dbReference type="SUPFAM" id="SSF75011">
    <property type="entry name" value="3-carboxy-cis,cis-mucoante lactonizing enzyme"/>
    <property type="match status" value="1"/>
</dbReference>
<evidence type="ECO:0000313" key="2">
    <source>
        <dbReference type="EMBL" id="OEK05820.1"/>
    </source>
</evidence>
<feature type="signal peptide" evidence="1">
    <location>
        <begin position="1"/>
        <end position="22"/>
    </location>
</feature>
<protein>
    <recommendedName>
        <fullName evidence="4">DUF4221 domain-containing protein</fullName>
    </recommendedName>
</protein>
<accession>A0A1E5T366</accession>
<organism evidence="2 3">
    <name type="scientific">Roseivirga misakiensis</name>
    <dbReference type="NCBI Taxonomy" id="1563681"/>
    <lineage>
        <taxon>Bacteria</taxon>
        <taxon>Pseudomonadati</taxon>
        <taxon>Bacteroidota</taxon>
        <taxon>Cytophagia</taxon>
        <taxon>Cytophagales</taxon>
        <taxon>Roseivirgaceae</taxon>
        <taxon>Roseivirga</taxon>
    </lineage>
</organism>
<reference evidence="2 3" key="1">
    <citation type="submission" date="2016-08" db="EMBL/GenBank/DDBJ databases">
        <title>Draft genome of Fabibacter sp. strain SK-8.</title>
        <authorList>
            <person name="Wong S.-K."/>
            <person name="Hamasaki K."/>
            <person name="Yoshizawa S."/>
        </authorList>
    </citation>
    <scope>NUCLEOTIDE SEQUENCE [LARGE SCALE GENOMIC DNA]</scope>
    <source>
        <strain evidence="2 3">SK-8</strain>
    </source>
</reference>
<comment type="caution">
    <text evidence="2">The sequence shown here is derived from an EMBL/GenBank/DDBJ whole genome shotgun (WGS) entry which is preliminary data.</text>
</comment>
<keyword evidence="1" id="KW-0732">Signal</keyword>
<dbReference type="Pfam" id="PF13970">
    <property type="entry name" value="DUF4221"/>
    <property type="match status" value="1"/>
</dbReference>
<dbReference type="Proteomes" id="UP000095552">
    <property type="component" value="Unassembled WGS sequence"/>
</dbReference>
<dbReference type="EMBL" id="MDGQ01000004">
    <property type="protein sequence ID" value="OEK05820.1"/>
    <property type="molecule type" value="Genomic_DNA"/>
</dbReference>
<feature type="chain" id="PRO_5009185901" description="DUF4221 domain-containing protein" evidence="1">
    <location>
        <begin position="23"/>
        <end position="411"/>
    </location>
</feature>
<dbReference type="PROSITE" id="PS51257">
    <property type="entry name" value="PROKAR_LIPOPROTEIN"/>
    <property type="match status" value="1"/>
</dbReference>
<dbReference type="AlphaFoldDB" id="A0A1E5T366"/>
<keyword evidence="3" id="KW-1185">Reference proteome</keyword>
<proteinExistence type="predicted"/>
<evidence type="ECO:0000313" key="3">
    <source>
        <dbReference type="Proteomes" id="UP000095552"/>
    </source>
</evidence>